<dbReference type="EMBL" id="AP012292">
    <property type="protein sequence ID" value="BAL83485.1"/>
    <property type="molecule type" value="Genomic_DNA"/>
</dbReference>
<dbReference type="KEGG" id="sri:SELR_17770"/>
<keyword evidence="4" id="KW-1003">Cell membrane</keyword>
<evidence type="ECO:0000256" key="6">
    <source>
        <dbReference type="ARBA" id="ARBA00022692"/>
    </source>
</evidence>
<evidence type="ECO:0000256" key="10">
    <source>
        <dbReference type="SAM" id="Phobius"/>
    </source>
</evidence>
<dbReference type="InterPro" id="IPR003004">
    <property type="entry name" value="GspF/PilC"/>
</dbReference>
<organism evidence="12 13">
    <name type="scientific">Selenomonas ruminantium subsp. lactilytica (strain NBRC 103574 / TAM6421)</name>
    <dbReference type="NCBI Taxonomy" id="927704"/>
    <lineage>
        <taxon>Bacteria</taxon>
        <taxon>Bacillati</taxon>
        <taxon>Bacillota</taxon>
        <taxon>Negativicutes</taxon>
        <taxon>Selenomonadales</taxon>
        <taxon>Selenomonadaceae</taxon>
        <taxon>Selenomonas</taxon>
    </lineage>
</organism>
<feature type="transmembrane region" description="Helical" evidence="10">
    <location>
        <begin position="222"/>
        <end position="245"/>
    </location>
</feature>
<dbReference type="PANTHER" id="PTHR30012">
    <property type="entry name" value="GENERAL SECRETION PATHWAY PROTEIN"/>
    <property type="match status" value="1"/>
</dbReference>
<dbReference type="Gene3D" id="1.20.81.30">
    <property type="entry name" value="Type II secretion system (T2SS), domain F"/>
    <property type="match status" value="2"/>
</dbReference>
<sequence length="408" mass="44460">MNYRYEASNRQGRIFKGTIAAANRQEAARKIKRQGLWITALLQEEGQKESGAGRWHPGQLFAGRKVDDTQIALFCRQLAVLLSAGIPVHEGLKALLAGGRKDAYAHLINGLYQQVLQGKSLAAAMEASHNFSPRIVRLVAAGEQAGTLEAVFSRLADFLAQTVKAREQLKSVLLYPAILGLTALGMLIFMALFILPAFASMLQNLQVELPWPTRVLLSLTDFLQIYGMETLAVGSVLALGILLLARQPLVVYRYHQFVLQLPLAGSLARHSGWALILGTMAMILEQGLPLHEAIRMAAPVAGNRYLERELLQVQAKVEQGSGLMTAMIRCPVFPVILAEMLEAGEEAGRLEEMLAKAAAFCQVQAENESARLQALAEPAAIFIVGGLVFFLVLAVIMPLLNTMDAITL</sequence>
<dbReference type="PANTHER" id="PTHR30012:SF0">
    <property type="entry name" value="TYPE II SECRETION SYSTEM PROTEIN F-RELATED"/>
    <property type="match status" value="1"/>
</dbReference>
<dbReference type="PATRIC" id="fig|927704.6.peg.1839"/>
<dbReference type="GO" id="GO:0009306">
    <property type="term" value="P:protein secretion"/>
    <property type="evidence" value="ECO:0007669"/>
    <property type="project" value="InterPro"/>
</dbReference>
<keyword evidence="5" id="KW-0997">Cell inner membrane</keyword>
<accession>I0GRU8</accession>
<evidence type="ECO:0000313" key="13">
    <source>
        <dbReference type="Proteomes" id="UP000007887"/>
    </source>
</evidence>
<evidence type="ECO:0000256" key="2">
    <source>
        <dbReference type="ARBA" id="ARBA00005745"/>
    </source>
</evidence>
<dbReference type="HOGENOM" id="CLU_035032_2_1_9"/>
<dbReference type="FunFam" id="1.20.81.30:FF:000001">
    <property type="entry name" value="Type II secretion system protein F"/>
    <property type="match status" value="1"/>
</dbReference>
<evidence type="ECO:0000256" key="7">
    <source>
        <dbReference type="ARBA" id="ARBA00022989"/>
    </source>
</evidence>
<dbReference type="PRINTS" id="PR00812">
    <property type="entry name" value="BCTERIALGSPF"/>
</dbReference>
<gene>
    <name evidence="12" type="primary">gspF</name>
    <name evidence="12" type="ordered locus">SELR_17770</name>
</gene>
<name>I0GRU8_SELRL</name>
<keyword evidence="7 10" id="KW-1133">Transmembrane helix</keyword>
<dbReference type="InterPro" id="IPR001992">
    <property type="entry name" value="T2SS_GspF/T4SS_PilC_CS"/>
</dbReference>
<dbReference type="InterPro" id="IPR018076">
    <property type="entry name" value="T2SS_GspF_dom"/>
</dbReference>
<dbReference type="RefSeq" id="WP_014424916.1">
    <property type="nucleotide sequence ID" value="NC_017068.1"/>
</dbReference>
<feature type="transmembrane region" description="Helical" evidence="10">
    <location>
        <begin position="172"/>
        <end position="202"/>
    </location>
</feature>
<evidence type="ECO:0000259" key="11">
    <source>
        <dbReference type="Pfam" id="PF00482"/>
    </source>
</evidence>
<evidence type="ECO:0000256" key="8">
    <source>
        <dbReference type="ARBA" id="ARBA00023136"/>
    </source>
</evidence>
<evidence type="ECO:0000256" key="9">
    <source>
        <dbReference type="RuleBase" id="RU003923"/>
    </source>
</evidence>
<dbReference type="InterPro" id="IPR042094">
    <property type="entry name" value="T2SS_GspF_sf"/>
</dbReference>
<keyword evidence="3 9" id="KW-0813">Transport</keyword>
<evidence type="ECO:0000256" key="4">
    <source>
        <dbReference type="ARBA" id="ARBA00022475"/>
    </source>
</evidence>
<dbReference type="PROSITE" id="PS00874">
    <property type="entry name" value="T2SP_F"/>
    <property type="match status" value="1"/>
</dbReference>
<dbReference type="Proteomes" id="UP000007887">
    <property type="component" value="Chromosome"/>
</dbReference>
<dbReference type="OrthoDB" id="9805682at2"/>
<dbReference type="AlphaFoldDB" id="I0GRU8"/>
<keyword evidence="8 10" id="KW-0472">Membrane</keyword>
<feature type="transmembrane region" description="Helical" evidence="10">
    <location>
        <begin position="379"/>
        <end position="400"/>
    </location>
</feature>
<evidence type="ECO:0000313" key="12">
    <source>
        <dbReference type="EMBL" id="BAL83485.1"/>
    </source>
</evidence>
<comment type="subcellular location">
    <subcellularLocation>
        <location evidence="1">Cell inner membrane</location>
        <topology evidence="1">Multi-pass membrane protein</topology>
    </subcellularLocation>
    <subcellularLocation>
        <location evidence="9">Cell membrane</location>
        <topology evidence="9">Multi-pass membrane protein</topology>
    </subcellularLocation>
</comment>
<protein>
    <submittedName>
        <fullName evidence="12">Putative type II secretion system protein F</fullName>
    </submittedName>
</protein>
<feature type="domain" description="Type II secretion system protein GspF" evidence="11">
    <location>
        <begin position="277"/>
        <end position="398"/>
    </location>
</feature>
<evidence type="ECO:0000256" key="3">
    <source>
        <dbReference type="ARBA" id="ARBA00022448"/>
    </source>
</evidence>
<feature type="domain" description="Type II secretion system protein GspF" evidence="11">
    <location>
        <begin position="74"/>
        <end position="196"/>
    </location>
</feature>
<dbReference type="eggNOG" id="COG1459">
    <property type="taxonomic scope" value="Bacteria"/>
</dbReference>
<comment type="similarity">
    <text evidence="2 9">Belongs to the GSP F family.</text>
</comment>
<dbReference type="GO" id="GO:0005886">
    <property type="term" value="C:plasma membrane"/>
    <property type="evidence" value="ECO:0007669"/>
    <property type="project" value="UniProtKB-SubCell"/>
</dbReference>
<proteinExistence type="inferred from homology"/>
<reference evidence="12 13" key="1">
    <citation type="submission" date="2011-10" db="EMBL/GenBank/DDBJ databases">
        <title>Whole genome sequence of Selenomonas ruminantium subsp. lactilytica TAM6421.</title>
        <authorList>
            <person name="Oguchi A."/>
            <person name="Ankai A."/>
            <person name="Kaneko J."/>
            <person name="Yamada-Narita S."/>
            <person name="Fukui S."/>
            <person name="Takahashi M."/>
            <person name="Onodera T."/>
            <person name="Kojima S."/>
            <person name="Fushimi T."/>
            <person name="Abe N."/>
            <person name="Kamio Y."/>
            <person name="Yamazaki S."/>
            <person name="Fujita N."/>
        </authorList>
    </citation>
    <scope>NUCLEOTIDE SEQUENCE [LARGE SCALE GENOMIC DNA]</scope>
    <source>
        <strain evidence="13">NBRC 103574 / TAM6421</strain>
    </source>
</reference>
<dbReference type="Pfam" id="PF00482">
    <property type="entry name" value="T2SSF"/>
    <property type="match status" value="2"/>
</dbReference>
<keyword evidence="6 9" id="KW-0812">Transmembrane</keyword>
<evidence type="ECO:0000256" key="5">
    <source>
        <dbReference type="ARBA" id="ARBA00022519"/>
    </source>
</evidence>
<evidence type="ECO:0000256" key="1">
    <source>
        <dbReference type="ARBA" id="ARBA00004429"/>
    </source>
</evidence>